<dbReference type="Pfam" id="PF13193">
    <property type="entry name" value="AMP-binding_C"/>
    <property type="match status" value="1"/>
</dbReference>
<dbReference type="InterPro" id="IPR045851">
    <property type="entry name" value="AMP-bd_C_sf"/>
</dbReference>
<keyword evidence="2" id="KW-0587">Phenylpropanoid metabolism</keyword>
<evidence type="ECO:0000259" key="3">
    <source>
        <dbReference type="Pfam" id="PF00501"/>
    </source>
</evidence>
<protein>
    <submittedName>
        <fullName evidence="5">Acyl-activating enzyme 19</fullName>
    </submittedName>
</protein>
<dbReference type="Gene3D" id="1.10.1200.10">
    <property type="entry name" value="ACP-like"/>
    <property type="match status" value="1"/>
</dbReference>
<dbReference type="InterPro" id="IPR042099">
    <property type="entry name" value="ANL_N_sf"/>
</dbReference>
<dbReference type="SUPFAM" id="SSF50998">
    <property type="entry name" value="Quinoprotein alcohol dehydrogenase-like"/>
    <property type="match status" value="1"/>
</dbReference>
<evidence type="ECO:0000256" key="2">
    <source>
        <dbReference type="ARBA" id="ARBA00023051"/>
    </source>
</evidence>
<gene>
    <name evidence="5" type="ORF">Sradi_3329400</name>
</gene>
<comment type="pathway">
    <text evidence="1">Phytoalexin biosynthesis; 3,4',5-trihydroxystilbene biosynthesis; 3,4',5-trihydroxystilbene from trans-4-coumarate: step 1/2.</text>
</comment>
<dbReference type="PANTHER" id="PTHR44394">
    <property type="entry name" value="BETA-ALANINE-ACTIVATING ENZYME"/>
    <property type="match status" value="1"/>
</dbReference>
<organism evidence="5">
    <name type="scientific">Sesamum radiatum</name>
    <name type="common">Black benniseed</name>
    <dbReference type="NCBI Taxonomy" id="300843"/>
    <lineage>
        <taxon>Eukaryota</taxon>
        <taxon>Viridiplantae</taxon>
        <taxon>Streptophyta</taxon>
        <taxon>Embryophyta</taxon>
        <taxon>Tracheophyta</taxon>
        <taxon>Spermatophyta</taxon>
        <taxon>Magnoliopsida</taxon>
        <taxon>eudicotyledons</taxon>
        <taxon>Gunneridae</taxon>
        <taxon>Pentapetalae</taxon>
        <taxon>asterids</taxon>
        <taxon>lamiids</taxon>
        <taxon>Lamiales</taxon>
        <taxon>Pedaliaceae</taxon>
        <taxon>Sesamum</taxon>
    </lineage>
</organism>
<reference evidence="5" key="2">
    <citation type="journal article" date="2024" name="Plant">
        <title>Genomic evolution and insights into agronomic trait innovations of Sesamum species.</title>
        <authorList>
            <person name="Miao H."/>
            <person name="Wang L."/>
            <person name="Qu L."/>
            <person name="Liu H."/>
            <person name="Sun Y."/>
            <person name="Le M."/>
            <person name="Wang Q."/>
            <person name="Wei S."/>
            <person name="Zheng Y."/>
            <person name="Lin W."/>
            <person name="Duan Y."/>
            <person name="Cao H."/>
            <person name="Xiong S."/>
            <person name="Wang X."/>
            <person name="Wei L."/>
            <person name="Li C."/>
            <person name="Ma Q."/>
            <person name="Ju M."/>
            <person name="Zhao R."/>
            <person name="Li G."/>
            <person name="Mu C."/>
            <person name="Tian Q."/>
            <person name="Mei H."/>
            <person name="Zhang T."/>
            <person name="Gao T."/>
            <person name="Zhang H."/>
        </authorList>
    </citation>
    <scope>NUCLEOTIDE SEQUENCE</scope>
    <source>
        <strain evidence="5">G02</strain>
    </source>
</reference>
<dbReference type="InterPro" id="IPR011047">
    <property type="entry name" value="Quinoprotein_ADH-like_sf"/>
</dbReference>
<dbReference type="InterPro" id="IPR015943">
    <property type="entry name" value="WD40/YVTN_repeat-like_dom_sf"/>
</dbReference>
<dbReference type="InterPro" id="IPR025110">
    <property type="entry name" value="AMP-bd_C"/>
</dbReference>
<evidence type="ECO:0000256" key="1">
    <source>
        <dbReference type="ARBA" id="ARBA00004930"/>
    </source>
</evidence>
<proteinExistence type="predicted"/>
<dbReference type="GO" id="GO:0009698">
    <property type="term" value="P:phenylpropanoid metabolic process"/>
    <property type="evidence" value="ECO:0007669"/>
    <property type="project" value="UniProtKB-KW"/>
</dbReference>
<dbReference type="Gene3D" id="2.130.10.10">
    <property type="entry name" value="YVTN repeat-like/Quinoprotein amine dehydrogenase"/>
    <property type="match status" value="1"/>
</dbReference>
<accession>A0AAW2R210</accession>
<dbReference type="PANTHER" id="PTHR44394:SF1">
    <property type="entry name" value="BETA-ALANINE-ACTIVATING ENZYME"/>
    <property type="match status" value="1"/>
</dbReference>
<evidence type="ECO:0000259" key="4">
    <source>
        <dbReference type="Pfam" id="PF13193"/>
    </source>
</evidence>
<sequence length="1108" mass="122711">MAAGEAAAGKLSACCISHEFYKAASKFPDKIAVIHASGFARIARDCAATRSLDVHSIGFASLEAVPSFRPTVYDGDECFTFSDILSAVQNLSSRLRRIFDGADDPYLIKTRRDNVFSEKAVHISDHLQYSRRNAQQCTNYRNVSPKVVGIYMEPSVEYIVAVLSVLRCGEAFMPLDPTWPKSRILSLLSSSKADLVIGIQSPIEGNCCHKLDTLQWLIDEVTCPVLPVSMKENIKEQSHPLLMVWPCESESSRSFCYLMYTSGSSGNPKGVCGTEIGELSCRLPYHQAELYLGYFINRLVAVPSLMRAIIPSLQSPSSIVIQDSLKLLVLSGEVLHLSLCKMLLKLLPQTSILNFYGSTEVSGDCTYFDCKRLPLILEKEVLSSVPVGLPVSNCDVVLVGEDAPDEGEIYVGGLCVAAGYFHYPYLMPLADEHLSPEHDSRYPSSGCGVEHYFKTGDFARKLSSGDLVYLGRKDRTLKVNGQRIALEEIESAFRDHPDVVDAAVLSHEVDGEILLLEAHVVVTEKTPKNDQLLKSSLRNWVLGRLPAIMIPRRIFFTRLLPLTSSGKVDYLSLAASTSSDQQARVNVDEIPQDHLLEVIKKVFSDALMVEKVSNDDDLFMMGGNSISAAYVSFKLGIHMKLLYTFPTPLSLQMALSSTSSSIGTDGHLRMDLRQPEEMLLSRESRIPSFQGSKPHRRFFLAGSNRDISNPPKKLKTESYTYEGPLKEQSPTDTLWTPSAVHTECCFTRCNKSMHRGLCAEKYSCDTVWSNIIRRDGKGFMRELWKVEMDSCVDASPLLVFKGSALYVFIGSHSRRFVCVDGKRNLETPVDGKGMEFQWFSIILAAVETLDVTRESFISFTFQMAASAGVSKLMAVNSVYTGRWVFHPNRHAKKLQPSLCGSYDQNLYAIDYKSYCCVYKLPCGGSIFGSPAINEILPFEKLWEQDMGAPIFGSLSISYPDGNIICCLVDGTVLVLNTYGSIVWKVLICSRDGSIYSFEMGTGNLIWKHAIGHPITSSAYVDENTQVMSNGSILSDRLICVCDSSGGIHVLTVDSNAIGGSKQNMKDIVEEFARLDLEGHIFSSPVMIGGRIFVGCRDDHVYCIKLDVE</sequence>
<reference evidence="5" key="1">
    <citation type="submission" date="2020-06" db="EMBL/GenBank/DDBJ databases">
        <authorList>
            <person name="Li T."/>
            <person name="Hu X."/>
            <person name="Zhang T."/>
            <person name="Song X."/>
            <person name="Zhang H."/>
            <person name="Dai N."/>
            <person name="Sheng W."/>
            <person name="Hou X."/>
            <person name="Wei L."/>
        </authorList>
    </citation>
    <scope>NUCLEOTIDE SEQUENCE</scope>
    <source>
        <strain evidence="5">G02</strain>
        <tissue evidence="5">Leaf</tissue>
    </source>
</reference>
<dbReference type="Gene3D" id="3.40.50.12780">
    <property type="entry name" value="N-terminal domain of ligase-like"/>
    <property type="match status" value="2"/>
</dbReference>
<dbReference type="AlphaFoldDB" id="A0AAW2R210"/>
<name>A0AAW2R210_SESRA</name>
<dbReference type="InterPro" id="IPR036736">
    <property type="entry name" value="ACP-like_sf"/>
</dbReference>
<evidence type="ECO:0000313" key="5">
    <source>
        <dbReference type="EMBL" id="KAL0374137.1"/>
    </source>
</evidence>
<dbReference type="Pfam" id="PF00501">
    <property type="entry name" value="AMP-binding"/>
    <property type="match status" value="2"/>
</dbReference>
<dbReference type="InterPro" id="IPR020845">
    <property type="entry name" value="AMP-binding_CS"/>
</dbReference>
<feature type="domain" description="AMP-dependent synthetase/ligase" evidence="3">
    <location>
        <begin position="299"/>
        <end position="421"/>
    </location>
</feature>
<dbReference type="PROSITE" id="PS00455">
    <property type="entry name" value="AMP_BINDING"/>
    <property type="match status" value="1"/>
</dbReference>
<feature type="domain" description="AMP-binding enzyme C-terminal" evidence="4">
    <location>
        <begin position="488"/>
        <end position="567"/>
    </location>
</feature>
<dbReference type="EMBL" id="JACGWJ010000014">
    <property type="protein sequence ID" value="KAL0374137.1"/>
    <property type="molecule type" value="Genomic_DNA"/>
</dbReference>
<dbReference type="SUPFAM" id="SSF56801">
    <property type="entry name" value="Acetyl-CoA synthetase-like"/>
    <property type="match status" value="1"/>
</dbReference>
<dbReference type="Gene3D" id="3.30.300.30">
    <property type="match status" value="1"/>
</dbReference>
<comment type="caution">
    <text evidence="5">The sequence shown here is derived from an EMBL/GenBank/DDBJ whole genome shotgun (WGS) entry which is preliminary data.</text>
</comment>
<dbReference type="InterPro" id="IPR052091">
    <property type="entry name" value="Beta-ala_Activ/Resist"/>
</dbReference>
<dbReference type="InterPro" id="IPR000873">
    <property type="entry name" value="AMP-dep_synth/lig_dom"/>
</dbReference>
<feature type="domain" description="AMP-dependent synthetase/ligase" evidence="3">
    <location>
        <begin position="146"/>
        <end position="274"/>
    </location>
</feature>
<dbReference type="SUPFAM" id="SSF47336">
    <property type="entry name" value="ACP-like"/>
    <property type="match status" value="1"/>
</dbReference>
<dbReference type="GO" id="GO:0043041">
    <property type="term" value="P:amino acid activation for nonribosomal peptide biosynthetic process"/>
    <property type="evidence" value="ECO:0007669"/>
    <property type="project" value="TreeGrafter"/>
</dbReference>